<name>A0A0P9GRD1_9BACL</name>
<dbReference type="GO" id="GO:0006865">
    <property type="term" value="P:amino acid transport"/>
    <property type="evidence" value="ECO:0007669"/>
    <property type="project" value="UniProtKB-KW"/>
</dbReference>
<feature type="transmembrane region" description="Helical" evidence="7">
    <location>
        <begin position="378"/>
        <end position="397"/>
    </location>
</feature>
<evidence type="ECO:0000313" key="9">
    <source>
        <dbReference type="EMBL" id="KPV43514.1"/>
    </source>
</evidence>
<accession>A0A0P9GRD1</accession>
<feature type="transmembrane region" description="Helical" evidence="7">
    <location>
        <begin position="250"/>
        <end position="273"/>
    </location>
</feature>
<dbReference type="RefSeq" id="WP_054969382.1">
    <property type="nucleotide sequence ID" value="NZ_LJCO01000048.1"/>
</dbReference>
<dbReference type="Gene3D" id="1.20.1740.10">
    <property type="entry name" value="Amino acid/polyamine transporter I"/>
    <property type="match status" value="1"/>
</dbReference>
<feature type="transmembrane region" description="Helical" evidence="7">
    <location>
        <begin position="106"/>
        <end position="129"/>
    </location>
</feature>
<keyword evidence="6 7" id="KW-0472">Membrane</keyword>
<gene>
    <name evidence="9" type="ORF">AN477_11925</name>
</gene>
<dbReference type="PIRSF" id="PIRSF006060">
    <property type="entry name" value="AA_transporter"/>
    <property type="match status" value="1"/>
</dbReference>
<evidence type="ECO:0000256" key="4">
    <source>
        <dbReference type="ARBA" id="ARBA00022970"/>
    </source>
</evidence>
<dbReference type="STRING" id="471514.AN477_11925"/>
<organism evidence="9 10">
    <name type="scientific">Alicyclobacillus ferrooxydans</name>
    <dbReference type="NCBI Taxonomy" id="471514"/>
    <lineage>
        <taxon>Bacteria</taxon>
        <taxon>Bacillati</taxon>
        <taxon>Bacillota</taxon>
        <taxon>Bacilli</taxon>
        <taxon>Bacillales</taxon>
        <taxon>Alicyclobacillaceae</taxon>
        <taxon>Alicyclobacillus</taxon>
    </lineage>
</organism>
<evidence type="ECO:0000256" key="2">
    <source>
        <dbReference type="ARBA" id="ARBA00022448"/>
    </source>
</evidence>
<feature type="transmembrane region" description="Helical" evidence="7">
    <location>
        <begin position="27"/>
        <end position="48"/>
    </location>
</feature>
<evidence type="ECO:0000256" key="3">
    <source>
        <dbReference type="ARBA" id="ARBA00022692"/>
    </source>
</evidence>
<reference evidence="9 10" key="1">
    <citation type="submission" date="2015-09" db="EMBL/GenBank/DDBJ databases">
        <title>Draft genome sequence of Alicyclobacillus ferrooxydans DSM 22381.</title>
        <authorList>
            <person name="Hemp J."/>
        </authorList>
    </citation>
    <scope>NUCLEOTIDE SEQUENCE [LARGE SCALE GENOMIC DNA]</scope>
    <source>
        <strain evidence="9 10">TC-34</strain>
    </source>
</reference>
<dbReference type="EMBL" id="LJCO01000048">
    <property type="protein sequence ID" value="KPV43514.1"/>
    <property type="molecule type" value="Genomic_DNA"/>
</dbReference>
<feature type="transmembrane region" description="Helical" evidence="7">
    <location>
        <begin position="441"/>
        <end position="459"/>
    </location>
</feature>
<feature type="transmembrane region" description="Helical" evidence="7">
    <location>
        <begin position="217"/>
        <end position="238"/>
    </location>
</feature>
<dbReference type="GO" id="GO:0055085">
    <property type="term" value="P:transmembrane transport"/>
    <property type="evidence" value="ECO:0007669"/>
    <property type="project" value="InterPro"/>
</dbReference>
<keyword evidence="2" id="KW-0813">Transport</keyword>
<dbReference type="Pfam" id="PF00324">
    <property type="entry name" value="AA_permease"/>
    <property type="match status" value="1"/>
</dbReference>
<protein>
    <recommendedName>
        <fullName evidence="8">Amino acid permease/ SLC12A domain-containing protein</fullName>
    </recommendedName>
</protein>
<evidence type="ECO:0000256" key="6">
    <source>
        <dbReference type="ARBA" id="ARBA00023136"/>
    </source>
</evidence>
<comment type="subcellular location">
    <subcellularLocation>
        <location evidence="1">Membrane</location>
        <topology evidence="1">Multi-pass membrane protein</topology>
    </subcellularLocation>
</comment>
<dbReference type="AlphaFoldDB" id="A0A0P9GRD1"/>
<evidence type="ECO:0000256" key="1">
    <source>
        <dbReference type="ARBA" id="ARBA00004141"/>
    </source>
</evidence>
<evidence type="ECO:0000256" key="7">
    <source>
        <dbReference type="SAM" id="Phobius"/>
    </source>
</evidence>
<dbReference type="Proteomes" id="UP000050482">
    <property type="component" value="Unassembled WGS sequence"/>
</dbReference>
<dbReference type="PANTHER" id="PTHR43495:SF5">
    <property type="entry name" value="GAMMA-AMINOBUTYRIC ACID PERMEASE"/>
    <property type="match status" value="1"/>
</dbReference>
<keyword evidence="5 7" id="KW-1133">Transmembrane helix</keyword>
<dbReference type="InterPro" id="IPR004841">
    <property type="entry name" value="AA-permease/SLC12A_dom"/>
</dbReference>
<feature type="transmembrane region" description="Helical" evidence="7">
    <location>
        <begin position="349"/>
        <end position="372"/>
    </location>
</feature>
<feature type="transmembrane region" description="Helical" evidence="7">
    <location>
        <begin position="417"/>
        <end position="435"/>
    </location>
</feature>
<sequence>MEAQKTNRTTAKQTESHHSGSLSVRGLVLVGIGGIIGAGFFLGCGLPIRSAGPAVLLAFLLGGVITAQVSGALTSIAVNHPVQGGFQAFAEMYLGRFAGYLQGWTYYLASILTISSEAVAMAVFTKLWFPHVPTILLAGVFSFLIILINAFGVKSFERIESIMSALKIGVLVGFIVYALILVIAYLTHGTIWPGSWHQVFAQPGSSRGWFPNGFSGFAQSMLVVIFAFAGIGVFASAAAEVKDPKGIDKAAIWTVLMLTVLYIASIALVLWFVSWNTVSTSQSPFVYALRVSGAGPFAAVLNGIILVAAFSVMTGSLFSANQVLQSLAHSGEAPKRVARETKRGTPMTALIVSTVAIAAALTISVLLPANVYSFLVSASSYFNFLNWFVMLLAFLAWRRKTTEDDHFVSRLAFGQPVSTYITMILLVGLGGYGLLQRDQRMGFYVSVVIGVALVIAYWFSIRRRHVSQDTD</sequence>
<feature type="transmembrane region" description="Helical" evidence="7">
    <location>
        <begin position="293"/>
        <end position="318"/>
    </location>
</feature>
<dbReference type="PATRIC" id="fig|471514.4.peg.766"/>
<dbReference type="GO" id="GO:0016020">
    <property type="term" value="C:membrane"/>
    <property type="evidence" value="ECO:0007669"/>
    <property type="project" value="UniProtKB-SubCell"/>
</dbReference>
<feature type="transmembrane region" description="Helical" evidence="7">
    <location>
        <begin position="165"/>
        <end position="186"/>
    </location>
</feature>
<proteinExistence type="predicted"/>
<feature type="transmembrane region" description="Helical" evidence="7">
    <location>
        <begin position="135"/>
        <end position="153"/>
    </location>
</feature>
<keyword evidence="10" id="KW-1185">Reference proteome</keyword>
<feature type="domain" description="Amino acid permease/ SLC12A" evidence="8">
    <location>
        <begin position="27"/>
        <end position="464"/>
    </location>
</feature>
<keyword evidence="4" id="KW-0029">Amino-acid transport</keyword>
<comment type="caution">
    <text evidence="9">The sequence shown here is derived from an EMBL/GenBank/DDBJ whole genome shotgun (WGS) entry which is preliminary data.</text>
</comment>
<evidence type="ECO:0000259" key="8">
    <source>
        <dbReference type="Pfam" id="PF00324"/>
    </source>
</evidence>
<feature type="transmembrane region" description="Helical" evidence="7">
    <location>
        <begin position="54"/>
        <end position="78"/>
    </location>
</feature>
<dbReference type="PANTHER" id="PTHR43495">
    <property type="entry name" value="GABA PERMEASE"/>
    <property type="match status" value="1"/>
</dbReference>
<evidence type="ECO:0000313" key="10">
    <source>
        <dbReference type="Proteomes" id="UP000050482"/>
    </source>
</evidence>
<keyword evidence="3 7" id="KW-0812">Transmembrane</keyword>
<evidence type="ECO:0000256" key="5">
    <source>
        <dbReference type="ARBA" id="ARBA00022989"/>
    </source>
</evidence>